<name>W7XG17_TETTS</name>
<dbReference type="KEGG" id="tet:TTHERM_001004918"/>
<evidence type="ECO:0000313" key="2">
    <source>
        <dbReference type="Proteomes" id="UP000009168"/>
    </source>
</evidence>
<sequence length="98" mass="11467">MERFFQVMDALMDNIKLHLALNQFFLINFINLEILTVARIQKLKIAILILFSKVEIYIMMLIKIREVFHTTAVQNIGPSVKLNFQAGCVYLKIFHIIV</sequence>
<proteinExistence type="predicted"/>
<organism evidence="1 2">
    <name type="scientific">Tetrahymena thermophila (strain SB210)</name>
    <dbReference type="NCBI Taxonomy" id="312017"/>
    <lineage>
        <taxon>Eukaryota</taxon>
        <taxon>Sar</taxon>
        <taxon>Alveolata</taxon>
        <taxon>Ciliophora</taxon>
        <taxon>Intramacronucleata</taxon>
        <taxon>Oligohymenophorea</taxon>
        <taxon>Hymenostomatida</taxon>
        <taxon>Tetrahymenina</taxon>
        <taxon>Tetrahymenidae</taxon>
        <taxon>Tetrahymena</taxon>
    </lineage>
</organism>
<dbReference type="RefSeq" id="XP_012651621.1">
    <property type="nucleotide sequence ID" value="XM_012796167.1"/>
</dbReference>
<dbReference type="InParanoid" id="W7XG17"/>
<gene>
    <name evidence="1" type="ORF">TTHERM_001004918</name>
</gene>
<dbReference type="EMBL" id="GG662802">
    <property type="protein sequence ID" value="EWS75838.1"/>
    <property type="molecule type" value="Genomic_DNA"/>
</dbReference>
<protein>
    <submittedName>
        <fullName evidence="1">Uncharacterized protein</fullName>
    </submittedName>
</protein>
<dbReference type="AlphaFoldDB" id="W7XG17"/>
<accession>W7XG17</accession>
<evidence type="ECO:0000313" key="1">
    <source>
        <dbReference type="EMBL" id="EWS75838.1"/>
    </source>
</evidence>
<keyword evidence="2" id="KW-1185">Reference proteome</keyword>
<reference evidence="2" key="1">
    <citation type="journal article" date="2006" name="PLoS Biol.">
        <title>Macronuclear genome sequence of the ciliate Tetrahymena thermophila, a model eukaryote.</title>
        <authorList>
            <person name="Eisen J.A."/>
            <person name="Coyne R.S."/>
            <person name="Wu M."/>
            <person name="Wu D."/>
            <person name="Thiagarajan M."/>
            <person name="Wortman J.R."/>
            <person name="Badger J.H."/>
            <person name="Ren Q."/>
            <person name="Amedeo P."/>
            <person name="Jones K.M."/>
            <person name="Tallon L.J."/>
            <person name="Delcher A.L."/>
            <person name="Salzberg S.L."/>
            <person name="Silva J.C."/>
            <person name="Haas B.J."/>
            <person name="Majoros W.H."/>
            <person name="Farzad M."/>
            <person name="Carlton J.M."/>
            <person name="Smith R.K. Jr."/>
            <person name="Garg J."/>
            <person name="Pearlman R.E."/>
            <person name="Karrer K.M."/>
            <person name="Sun L."/>
            <person name="Manning G."/>
            <person name="Elde N.C."/>
            <person name="Turkewitz A.P."/>
            <person name="Asai D.J."/>
            <person name="Wilkes D.E."/>
            <person name="Wang Y."/>
            <person name="Cai H."/>
            <person name="Collins K."/>
            <person name="Stewart B.A."/>
            <person name="Lee S.R."/>
            <person name="Wilamowska K."/>
            <person name="Weinberg Z."/>
            <person name="Ruzzo W.L."/>
            <person name="Wloga D."/>
            <person name="Gaertig J."/>
            <person name="Frankel J."/>
            <person name="Tsao C.-C."/>
            <person name="Gorovsky M.A."/>
            <person name="Keeling P.J."/>
            <person name="Waller R.F."/>
            <person name="Patron N.J."/>
            <person name="Cherry J.M."/>
            <person name="Stover N.A."/>
            <person name="Krieger C.J."/>
            <person name="del Toro C."/>
            <person name="Ryder H.F."/>
            <person name="Williamson S.C."/>
            <person name="Barbeau R.A."/>
            <person name="Hamilton E.P."/>
            <person name="Orias E."/>
        </authorList>
    </citation>
    <scope>NUCLEOTIDE SEQUENCE [LARGE SCALE GENOMIC DNA]</scope>
    <source>
        <strain evidence="2">SB210</strain>
    </source>
</reference>
<dbReference type="Proteomes" id="UP000009168">
    <property type="component" value="Unassembled WGS sequence"/>
</dbReference>
<dbReference type="GeneID" id="24441367"/>